<dbReference type="InterPro" id="IPR007061">
    <property type="entry name" value="MST-like"/>
</dbReference>
<dbReference type="Proteomes" id="UP000320806">
    <property type="component" value="Unassembled WGS sequence"/>
</dbReference>
<protein>
    <submittedName>
        <fullName evidence="1">Uncharacterized protein DUF664</fullName>
    </submittedName>
</protein>
<reference evidence="1 2" key="1">
    <citation type="submission" date="2019-06" db="EMBL/GenBank/DDBJ databases">
        <title>Sequencing the genomes of 1000 actinobacteria strains.</title>
        <authorList>
            <person name="Klenk H.-P."/>
        </authorList>
    </citation>
    <scope>NUCLEOTIDE SEQUENCE [LARGE SCALE GENOMIC DNA]</scope>
    <source>
        <strain evidence="1 2">DSM 19828</strain>
    </source>
</reference>
<comment type="caution">
    <text evidence="1">The sequence shown here is derived from an EMBL/GenBank/DDBJ whole genome shotgun (WGS) entry which is preliminary data.</text>
</comment>
<dbReference type="SUPFAM" id="SSF109854">
    <property type="entry name" value="DinB/YfiT-like putative metalloenzymes"/>
    <property type="match status" value="1"/>
</dbReference>
<dbReference type="Pfam" id="PF04978">
    <property type="entry name" value="MST"/>
    <property type="match status" value="1"/>
</dbReference>
<dbReference type="RefSeq" id="WP_240795868.1">
    <property type="nucleotide sequence ID" value="NZ_BAABCI010000034.1"/>
</dbReference>
<accession>A0A542EFT5</accession>
<proteinExistence type="predicted"/>
<dbReference type="InterPro" id="IPR034660">
    <property type="entry name" value="DinB/YfiT-like"/>
</dbReference>
<evidence type="ECO:0000313" key="2">
    <source>
        <dbReference type="Proteomes" id="UP000320806"/>
    </source>
</evidence>
<sequence>MPHKLGGMIDERTLLFAHLDAQRAHVLATTDDLGDDHLLQPVAPSGWSIARMINHLTYDDEIFWGAAVLGGDEEAIGLVQDGWQVPVTRGADAIATYRRWTMRVDDLLADLDLDSAPKWWPGSDVFPFPAFETSREVVLRLLTETATHAGHLDLAREHIDGHQHLVVE</sequence>
<keyword evidence="2" id="KW-1185">Reference proteome</keyword>
<dbReference type="AlphaFoldDB" id="A0A542EFT5"/>
<organism evidence="1 2">
    <name type="scientific">Yimella lutea</name>
    <dbReference type="NCBI Taxonomy" id="587872"/>
    <lineage>
        <taxon>Bacteria</taxon>
        <taxon>Bacillati</taxon>
        <taxon>Actinomycetota</taxon>
        <taxon>Actinomycetes</taxon>
        <taxon>Micrococcales</taxon>
        <taxon>Dermacoccaceae</taxon>
        <taxon>Yimella</taxon>
    </lineage>
</organism>
<dbReference type="EMBL" id="VFMO01000001">
    <property type="protein sequence ID" value="TQJ14207.1"/>
    <property type="molecule type" value="Genomic_DNA"/>
</dbReference>
<gene>
    <name evidence="1" type="ORF">FB459_1654</name>
</gene>
<dbReference type="Gene3D" id="1.20.120.450">
    <property type="entry name" value="dinb family like domain"/>
    <property type="match status" value="1"/>
</dbReference>
<name>A0A542EFT5_9MICO</name>
<evidence type="ECO:0000313" key="1">
    <source>
        <dbReference type="EMBL" id="TQJ14207.1"/>
    </source>
</evidence>